<dbReference type="NCBIfam" id="TIGR00136">
    <property type="entry name" value="mnmG_gidA"/>
    <property type="match status" value="1"/>
</dbReference>
<dbReference type="GO" id="GO:0005739">
    <property type="term" value="C:mitochondrion"/>
    <property type="evidence" value="ECO:0007669"/>
    <property type="project" value="GOC"/>
</dbReference>
<dbReference type="FunFam" id="1.10.150.570:FF:000001">
    <property type="entry name" value="tRNA uridine 5-carboxymethylaminomethyl modification enzyme MnmG"/>
    <property type="match status" value="1"/>
</dbReference>
<dbReference type="Gene3D" id="3.50.50.60">
    <property type="entry name" value="FAD/NAD(P)-binding domain"/>
    <property type="match status" value="2"/>
</dbReference>
<feature type="domain" description="tRNA uridine 5-carboxymethylaminomethyl modification enzyme C-terminal subdomain" evidence="6">
    <location>
        <begin position="583"/>
        <end position="654"/>
    </location>
</feature>
<protein>
    <recommendedName>
        <fullName evidence="6">tRNA uridine 5-carboxymethylaminomethyl modification enzyme C-terminal subdomain domain-containing protein</fullName>
    </recommendedName>
</protein>
<dbReference type="FunFam" id="3.50.50.60:FF:000002">
    <property type="entry name" value="tRNA uridine 5-carboxymethylaminomethyl modification enzyme MnmG"/>
    <property type="match status" value="1"/>
</dbReference>
<dbReference type="InterPro" id="IPR049312">
    <property type="entry name" value="GIDA_C_N"/>
</dbReference>
<evidence type="ECO:0000256" key="2">
    <source>
        <dbReference type="ARBA" id="ARBA00007653"/>
    </source>
</evidence>
<dbReference type="PANTHER" id="PTHR11806:SF0">
    <property type="entry name" value="PROTEIN MTO1 HOMOLOG, MITOCHONDRIAL"/>
    <property type="match status" value="1"/>
</dbReference>
<proteinExistence type="inferred from homology"/>
<dbReference type="AlphaFoldDB" id="A0A8H6BKB6"/>
<dbReference type="InterPro" id="IPR040131">
    <property type="entry name" value="MnmG_N"/>
</dbReference>
<dbReference type="InterPro" id="IPR044920">
    <property type="entry name" value="MnmG_C_subdom_sf"/>
</dbReference>
<dbReference type="InterPro" id="IPR020595">
    <property type="entry name" value="MnmG-rel_CS"/>
</dbReference>
<dbReference type="Pfam" id="PF13932">
    <property type="entry name" value="SAM_GIDA_C"/>
    <property type="match status" value="1"/>
</dbReference>
<dbReference type="PROSITE" id="PS01281">
    <property type="entry name" value="GIDA_2"/>
    <property type="match status" value="1"/>
</dbReference>
<dbReference type="Gene3D" id="1.10.10.1800">
    <property type="entry name" value="tRNA uridine 5-carboxymethylaminomethyl modification enzyme MnmG/GidA"/>
    <property type="match status" value="1"/>
</dbReference>
<dbReference type="Gene3D" id="1.10.150.570">
    <property type="entry name" value="GidA associated domain, C-terminal subdomain"/>
    <property type="match status" value="1"/>
</dbReference>
<dbReference type="GO" id="GO:0030488">
    <property type="term" value="P:tRNA methylation"/>
    <property type="evidence" value="ECO:0007669"/>
    <property type="project" value="TreeGrafter"/>
</dbReference>
<keyword evidence="4" id="KW-0274">FAD</keyword>
<dbReference type="InterPro" id="IPR047001">
    <property type="entry name" value="MnmG_C_subdom"/>
</dbReference>
<dbReference type="InterPro" id="IPR036188">
    <property type="entry name" value="FAD/NAD-bd_sf"/>
</dbReference>
<reference evidence="7 8" key="1">
    <citation type="journal article" date="2020" name="Appl. Microbiol. Biotechnol.">
        <title>Targeted gene deletion in Brettanomyces bruxellensis with an expression-free CRISPR-Cas9 system.</title>
        <authorList>
            <person name="Varela C."/>
            <person name="Bartel C."/>
            <person name="Onetto C."/>
            <person name="Borneman A."/>
        </authorList>
    </citation>
    <scope>NUCLEOTIDE SEQUENCE [LARGE SCALE GENOMIC DNA]</scope>
    <source>
        <strain evidence="7 8">AWRI1613</strain>
    </source>
</reference>
<evidence type="ECO:0000256" key="3">
    <source>
        <dbReference type="ARBA" id="ARBA00022630"/>
    </source>
</evidence>
<dbReference type="PANTHER" id="PTHR11806">
    <property type="entry name" value="GLUCOSE INHIBITED DIVISION PROTEIN A"/>
    <property type="match status" value="1"/>
</dbReference>
<name>A0A8H6BKB6_DEKBR</name>
<sequence>MFNTIAKKNLRSLLHTLEQRRNIILTRDIEEQLSSKPMKPVIVVGGGHAGVEAATGSARSGAQTTIITPDIYKIGLLGGIGKGTLLKEIDALDGSAPRIVDKAGIQFKVLNRSRGAAVWGHRAQIDRELYRCEMEDYVANYPNLEVYEGKIEDLIIEEFDKCDSNGRSYGKVRGVILGNGEMLRCEKVVITTGTFLGAEIHIGLKAWPAGRIGECASYGLSDTFKRIHFRMGRLKTGTPPRLSGRTIDYTKVKKEYGDMPPEPMSFIHDSPSIKADDQILCYSTHTTEPLRNLVLANLDKSIHIKQDVKGPRYCPSLESKLIRFKDKKEHRVWLEPEGFHTDVMYPNGISNTMPEDIQDKLLRMIIGLEHVKMLQPAYGVEYDYIDPRELRRTLETKLVDGLFLAGQINGTTGYEEAAAQGIVAGINAGLSSLNKVQLKLDRADGYIGVLIDDLITKGVTEPYRMFTSRSEFRVSARSDNADRRLTELGRKLGCIRDERWDSYSTDKRLYDEAMGKLSSFVLSTNKWGRQLTTINISDDSTKQSAFEILRYPHVVLDDVLRIVEDPFLTSLPRRIKVAIKIEGNYQGYMSKERAYIKAFRSDEKLPLPIDFDYSSISSLSSEVIELLNEVKPETIGQARRIQGVTPVAIFELYRVSKHGWSAEEADDEFPE</sequence>
<dbReference type="InterPro" id="IPR026904">
    <property type="entry name" value="MnmG_C"/>
</dbReference>
<comment type="caution">
    <text evidence="7">The sequence shown here is derived from an EMBL/GenBank/DDBJ whole genome shotgun (WGS) entry which is preliminary data.</text>
</comment>
<keyword evidence="3" id="KW-0285">Flavoprotein</keyword>
<dbReference type="Proteomes" id="UP000568158">
    <property type="component" value="Unassembled WGS sequence"/>
</dbReference>
<comment type="function">
    <text evidence="5">Component of the MSS1-MTO1 complex that catalyzes the 5-carboxymethylaminomethyluridine (cmnm(5)U) modification at the 34th wobble position (U34) of mitochondrial tRNAs.</text>
</comment>
<organism evidence="7 8">
    <name type="scientific">Dekkera bruxellensis</name>
    <name type="common">Brettanomyces custersii</name>
    <dbReference type="NCBI Taxonomy" id="5007"/>
    <lineage>
        <taxon>Eukaryota</taxon>
        <taxon>Fungi</taxon>
        <taxon>Dikarya</taxon>
        <taxon>Ascomycota</taxon>
        <taxon>Saccharomycotina</taxon>
        <taxon>Pichiomycetes</taxon>
        <taxon>Pichiales</taxon>
        <taxon>Pichiaceae</taxon>
        <taxon>Brettanomyces</taxon>
    </lineage>
</organism>
<dbReference type="InterPro" id="IPR002218">
    <property type="entry name" value="MnmG-rel"/>
</dbReference>
<gene>
    <name evidence="7" type="ORF">HII12_001717</name>
</gene>
<evidence type="ECO:0000256" key="1">
    <source>
        <dbReference type="ARBA" id="ARBA00001974"/>
    </source>
</evidence>
<dbReference type="Pfam" id="PF21680">
    <property type="entry name" value="GIDA_C_1st"/>
    <property type="match status" value="1"/>
</dbReference>
<dbReference type="InterPro" id="IPR004416">
    <property type="entry name" value="MnmG"/>
</dbReference>
<evidence type="ECO:0000313" key="7">
    <source>
        <dbReference type="EMBL" id="KAF6013002.1"/>
    </source>
</evidence>
<dbReference type="Pfam" id="PF01134">
    <property type="entry name" value="GIDA"/>
    <property type="match status" value="1"/>
</dbReference>
<dbReference type="GO" id="GO:0070899">
    <property type="term" value="P:mitochondrial tRNA wobble uridine modification"/>
    <property type="evidence" value="ECO:0007669"/>
    <property type="project" value="UniProtKB-ARBA"/>
</dbReference>
<accession>A0A8H6BKB6</accession>
<comment type="cofactor">
    <cofactor evidence="1">
        <name>FAD</name>
        <dbReference type="ChEBI" id="CHEBI:57692"/>
    </cofactor>
</comment>
<dbReference type="EMBL" id="JABCYN010000022">
    <property type="protein sequence ID" value="KAF6013002.1"/>
    <property type="molecule type" value="Genomic_DNA"/>
</dbReference>
<evidence type="ECO:0000256" key="5">
    <source>
        <dbReference type="ARBA" id="ARBA00054993"/>
    </source>
</evidence>
<evidence type="ECO:0000259" key="6">
    <source>
        <dbReference type="SMART" id="SM01228"/>
    </source>
</evidence>
<dbReference type="GO" id="GO:0050660">
    <property type="term" value="F:flavin adenine dinucleotide binding"/>
    <property type="evidence" value="ECO:0007669"/>
    <property type="project" value="InterPro"/>
</dbReference>
<evidence type="ECO:0000256" key="4">
    <source>
        <dbReference type="ARBA" id="ARBA00022827"/>
    </source>
</evidence>
<dbReference type="SMART" id="SM01228">
    <property type="entry name" value="GIDA_assoc_3"/>
    <property type="match status" value="1"/>
</dbReference>
<comment type="similarity">
    <text evidence="2">Belongs to the MnmG family.</text>
</comment>
<evidence type="ECO:0000313" key="8">
    <source>
        <dbReference type="Proteomes" id="UP000568158"/>
    </source>
</evidence>
<dbReference type="SUPFAM" id="SSF51905">
    <property type="entry name" value="FAD/NAD(P)-binding domain"/>
    <property type="match status" value="1"/>
</dbReference>
<dbReference type="PROSITE" id="PS01280">
    <property type="entry name" value="GIDA_1"/>
    <property type="match status" value="1"/>
</dbReference>